<evidence type="ECO:0000256" key="1">
    <source>
        <dbReference type="ARBA" id="ARBA00009209"/>
    </source>
</evidence>
<dbReference type="Pfam" id="PF01270">
    <property type="entry name" value="Glyco_hydro_8"/>
    <property type="match status" value="1"/>
</dbReference>
<sequence length="380" mass="43842">MKRFYLGLVVIVSFVLMLGGIIYSRRFGNGLLTDASGIFLDGDFQRNKYGEKKHILLKFIKSRLMDSEGGITTNTHPSMGDSNTLSESTGILMECALINNDKNLFDMEYRYIKVNLVTENFFIKWKEGNDVFCNASIDDLRIIGALLEAYEKWGEKDYKNFALLLQKKIYDVQVKDGSLYEFFDWKYNIPKTSTPLCYLNLKVIKKLQKYNKGWRKVYDRSLNIIKKGKIETSPLFYKYFDYNLGRYSFDEEYQEKGGICLVYTLYTALSMAEAGIFDDELLNWLRNEMEKGKVYAWYNPYSQKPVSDMESTAVYALGSIFAGLSGDEVLSQKLLDRMLEFMVTDENSQYYGGFGNSETGEFYSFDNLMALKALALAEKP</sequence>
<evidence type="ECO:0000313" key="6">
    <source>
        <dbReference type="Proteomes" id="UP000223596"/>
    </source>
</evidence>
<accession>A0AB36TJX3</accession>
<reference evidence="5 6" key="1">
    <citation type="submission" date="2017-09" db="EMBL/GenBank/DDBJ databases">
        <title>Evaluation of Pacific Biosciences Sequencing Technology to Finishing C. thermocellum Genome Sequences.</title>
        <authorList>
            <person name="Brown S."/>
        </authorList>
    </citation>
    <scope>NUCLEOTIDE SEQUENCE [LARGE SCALE GENOMIC DNA]</scope>
    <source>
        <strain evidence="5 6">AD2</strain>
    </source>
</reference>
<evidence type="ECO:0000256" key="4">
    <source>
        <dbReference type="SAM" id="Phobius"/>
    </source>
</evidence>
<dbReference type="GO" id="GO:0005975">
    <property type="term" value="P:carbohydrate metabolic process"/>
    <property type="evidence" value="ECO:0007669"/>
    <property type="project" value="InterPro"/>
</dbReference>
<name>A0AB36TJX3_ACETH</name>
<keyword evidence="3" id="KW-0326">Glycosidase</keyword>
<keyword evidence="4" id="KW-0472">Membrane</keyword>
<keyword evidence="4" id="KW-1133">Transmembrane helix</keyword>
<dbReference type="Proteomes" id="UP000223596">
    <property type="component" value="Unassembled WGS sequence"/>
</dbReference>
<dbReference type="InterPro" id="IPR008928">
    <property type="entry name" value="6-hairpin_glycosidase_sf"/>
</dbReference>
<comment type="caution">
    <text evidence="5">The sequence shown here is derived from an EMBL/GenBank/DDBJ whole genome shotgun (WGS) entry which is preliminary data.</text>
</comment>
<proteinExistence type="inferred from homology"/>
<evidence type="ECO:0000313" key="5">
    <source>
        <dbReference type="EMBL" id="PFH04123.1"/>
    </source>
</evidence>
<protein>
    <submittedName>
        <fullName evidence="5">Glycosyl hydrolase family 8</fullName>
    </submittedName>
</protein>
<comment type="similarity">
    <text evidence="1">Belongs to the glycosyl hydrolase 8 (cellulase D) family.</text>
</comment>
<feature type="transmembrane region" description="Helical" evidence="4">
    <location>
        <begin position="6"/>
        <end position="23"/>
    </location>
</feature>
<dbReference type="SUPFAM" id="SSF48208">
    <property type="entry name" value="Six-hairpin glycosidases"/>
    <property type="match status" value="1"/>
</dbReference>
<dbReference type="Gene3D" id="1.50.10.10">
    <property type="match status" value="1"/>
</dbReference>
<dbReference type="GO" id="GO:0004553">
    <property type="term" value="F:hydrolase activity, hydrolyzing O-glycosyl compounds"/>
    <property type="evidence" value="ECO:0007669"/>
    <property type="project" value="InterPro"/>
</dbReference>
<keyword evidence="2 5" id="KW-0378">Hydrolase</keyword>
<dbReference type="RefSeq" id="WP_003516866.1">
    <property type="nucleotide sequence ID" value="NZ_CP013828.1"/>
</dbReference>
<dbReference type="EMBL" id="PDBW01000001">
    <property type="protein sequence ID" value="PFH04123.1"/>
    <property type="molecule type" value="Genomic_DNA"/>
</dbReference>
<dbReference type="InterPro" id="IPR002037">
    <property type="entry name" value="Glyco_hydro_8"/>
</dbReference>
<organism evidence="5 6">
    <name type="scientific">Acetivibrio thermocellus AD2</name>
    <dbReference type="NCBI Taxonomy" id="1138384"/>
    <lineage>
        <taxon>Bacteria</taxon>
        <taxon>Bacillati</taxon>
        <taxon>Bacillota</taxon>
        <taxon>Clostridia</taxon>
        <taxon>Eubacteriales</taxon>
        <taxon>Oscillospiraceae</taxon>
        <taxon>Acetivibrio</taxon>
    </lineage>
</organism>
<gene>
    <name evidence="5" type="ORF">M972_112947</name>
</gene>
<evidence type="ECO:0000256" key="3">
    <source>
        <dbReference type="ARBA" id="ARBA00023295"/>
    </source>
</evidence>
<evidence type="ECO:0000256" key="2">
    <source>
        <dbReference type="ARBA" id="ARBA00022801"/>
    </source>
</evidence>
<keyword evidence="4" id="KW-0812">Transmembrane</keyword>
<dbReference type="AlphaFoldDB" id="A0AB36TJX3"/>
<dbReference type="InterPro" id="IPR012341">
    <property type="entry name" value="6hp_glycosidase-like_sf"/>
</dbReference>
<dbReference type="GeneID" id="35803309"/>